<dbReference type="Proteomes" id="UP000799429">
    <property type="component" value="Unassembled WGS sequence"/>
</dbReference>
<evidence type="ECO:0008006" key="5">
    <source>
        <dbReference type="Google" id="ProtNLM"/>
    </source>
</evidence>
<dbReference type="PANTHER" id="PTHR35392:SF2">
    <property type="entry name" value="ZN(II)2CYS6 TRANSCRIPTION FACTOR (EUROFUNG)"/>
    <property type="match status" value="1"/>
</dbReference>
<accession>A0A9P4VUY1</accession>
<protein>
    <recommendedName>
        <fullName evidence="5">Zn(2)-C6 fungal-type domain-containing protein</fullName>
    </recommendedName>
</protein>
<dbReference type="InterPro" id="IPR001138">
    <property type="entry name" value="Zn2Cys6_DnaBD"/>
</dbReference>
<feature type="compositionally biased region" description="Basic and acidic residues" evidence="2">
    <location>
        <begin position="279"/>
        <end position="299"/>
    </location>
</feature>
<reference evidence="3" key="1">
    <citation type="journal article" date="2020" name="Stud. Mycol.">
        <title>101 Dothideomycetes genomes: a test case for predicting lifestyles and emergence of pathogens.</title>
        <authorList>
            <person name="Haridas S."/>
            <person name="Albert R."/>
            <person name="Binder M."/>
            <person name="Bloem J."/>
            <person name="Labutti K."/>
            <person name="Salamov A."/>
            <person name="Andreopoulos B."/>
            <person name="Baker S."/>
            <person name="Barry K."/>
            <person name="Bills G."/>
            <person name="Bluhm B."/>
            <person name="Cannon C."/>
            <person name="Castanera R."/>
            <person name="Culley D."/>
            <person name="Daum C."/>
            <person name="Ezra D."/>
            <person name="Gonzalez J."/>
            <person name="Henrissat B."/>
            <person name="Kuo A."/>
            <person name="Liang C."/>
            <person name="Lipzen A."/>
            <person name="Lutzoni F."/>
            <person name="Magnuson J."/>
            <person name="Mondo S."/>
            <person name="Nolan M."/>
            <person name="Ohm R."/>
            <person name="Pangilinan J."/>
            <person name="Park H.-J."/>
            <person name="Ramirez L."/>
            <person name="Alfaro M."/>
            <person name="Sun H."/>
            <person name="Tritt A."/>
            <person name="Yoshinaga Y."/>
            <person name="Zwiers L.-H."/>
            <person name="Turgeon B."/>
            <person name="Goodwin S."/>
            <person name="Spatafora J."/>
            <person name="Crous P."/>
            <person name="Grigoriev I."/>
        </authorList>
    </citation>
    <scope>NUCLEOTIDE SEQUENCE</scope>
    <source>
        <strain evidence="3">CBS 101060</strain>
    </source>
</reference>
<name>A0A9P4VUY1_9PEZI</name>
<dbReference type="AlphaFoldDB" id="A0A9P4VUY1"/>
<organism evidence="3 4">
    <name type="scientific">Patellaria atrata CBS 101060</name>
    <dbReference type="NCBI Taxonomy" id="1346257"/>
    <lineage>
        <taxon>Eukaryota</taxon>
        <taxon>Fungi</taxon>
        <taxon>Dikarya</taxon>
        <taxon>Ascomycota</taxon>
        <taxon>Pezizomycotina</taxon>
        <taxon>Dothideomycetes</taxon>
        <taxon>Dothideomycetes incertae sedis</taxon>
        <taxon>Patellariales</taxon>
        <taxon>Patellariaceae</taxon>
        <taxon>Patellaria</taxon>
    </lineage>
</organism>
<feature type="compositionally biased region" description="Polar residues" evidence="2">
    <location>
        <begin position="136"/>
        <end position="146"/>
    </location>
</feature>
<keyword evidence="1" id="KW-0539">Nucleus</keyword>
<dbReference type="EMBL" id="MU006090">
    <property type="protein sequence ID" value="KAF2842457.1"/>
    <property type="molecule type" value="Genomic_DNA"/>
</dbReference>
<feature type="compositionally biased region" description="Polar residues" evidence="2">
    <location>
        <begin position="312"/>
        <end position="328"/>
    </location>
</feature>
<feature type="region of interest" description="Disordered" evidence="2">
    <location>
        <begin position="155"/>
        <end position="174"/>
    </location>
</feature>
<evidence type="ECO:0000256" key="1">
    <source>
        <dbReference type="ARBA" id="ARBA00023242"/>
    </source>
</evidence>
<comment type="caution">
    <text evidence="3">The sequence shown here is derived from an EMBL/GenBank/DDBJ whole genome shotgun (WGS) entry which is preliminary data.</text>
</comment>
<feature type="region of interest" description="Disordered" evidence="2">
    <location>
        <begin position="181"/>
        <end position="207"/>
    </location>
</feature>
<dbReference type="CDD" id="cd00067">
    <property type="entry name" value="GAL4"/>
    <property type="match status" value="1"/>
</dbReference>
<feature type="compositionally biased region" description="Basic and acidic residues" evidence="2">
    <location>
        <begin position="156"/>
        <end position="166"/>
    </location>
</feature>
<dbReference type="GO" id="GO:0000981">
    <property type="term" value="F:DNA-binding transcription factor activity, RNA polymerase II-specific"/>
    <property type="evidence" value="ECO:0007669"/>
    <property type="project" value="InterPro"/>
</dbReference>
<dbReference type="GO" id="GO:0008270">
    <property type="term" value="F:zinc ion binding"/>
    <property type="evidence" value="ECO:0007669"/>
    <property type="project" value="InterPro"/>
</dbReference>
<sequence length="756" mass="85387">MGRKPNQFILEYFERGPKLEDNSNRYQHTCKNCAEKFPKGRIDSLINHLVKNCPALPVRDRQRAILQFHHLPDLPADPTTPPNMTAVTQANFQNMPNSHNLPFTPKQGMSALETLAEVSRQQLDLSGKRTRKSGKRQASQDTSTQNNAILEEFLVQDDRPFEDGVRPDWAASSSTEALPAFPNSQYQANSPHSSPQISNLPLSSSSAPTAQMLHTPLMMAATAANELQQSMMPNSSITMEHDGLPPNNMSDKYFHAAGKMASWGNMQIDPMLQGPNQDQEQRGSDHQEQHNSTHTDSLENRAASFPRPIAINPNSPQTQFINDFSLNQKPKAKVRGRFTDTRRKEVQEVRKRGACIRCRMLKKPCSGDNPCHTCQSVESARLWKQPCIRTRIAEEFNMYSSGLHSVLAFHATTHAKSQAQFQPSHGRMEATQFPKSCIYATFMYLKGQRESTDLIDPSLSETGDSSFSLGMLDTDKDDVGGKLENYIKRLAFPAYFESEPSTLMKPTLMQAYQMSLLYPSNETLVGRVLDLWITTQILTDSSIPWDFFYNSSDITTSTTPTSLPPLEELLRSPERTVITPSSHPATYNLILAQLLAATEKRAASLSKYVMNELERRLLQRQQSNRFEIFIIAIILLACMERMAWLYQSWEPSNPSQRRTWPLDKRPAEYANLGERFADILNMLLKMRNVPPKMAESHDDSGVLVLTVLDETDSAAKAWFESVRLTKEEVKARSERSFEEGDCRCLEGRFVGRVLGV</sequence>
<gene>
    <name evidence="3" type="ORF">M501DRAFT_948964</name>
</gene>
<evidence type="ECO:0000313" key="4">
    <source>
        <dbReference type="Proteomes" id="UP000799429"/>
    </source>
</evidence>
<dbReference type="PANTHER" id="PTHR35392">
    <property type="entry name" value="ZN(II)2CYS6 TRANSCRIPTION FACTOR (EUROFUNG)-RELATED-RELATED"/>
    <property type="match status" value="1"/>
</dbReference>
<dbReference type="OrthoDB" id="5417895at2759"/>
<dbReference type="InterPro" id="IPR052973">
    <property type="entry name" value="Fungal_sec-metab_reg_TF"/>
</dbReference>
<feature type="region of interest" description="Disordered" evidence="2">
    <location>
        <begin position="122"/>
        <end position="146"/>
    </location>
</feature>
<proteinExistence type="predicted"/>
<evidence type="ECO:0000313" key="3">
    <source>
        <dbReference type="EMBL" id="KAF2842457.1"/>
    </source>
</evidence>
<keyword evidence="4" id="KW-1185">Reference proteome</keyword>
<feature type="region of interest" description="Disordered" evidence="2">
    <location>
        <begin position="266"/>
        <end position="328"/>
    </location>
</feature>
<evidence type="ECO:0000256" key="2">
    <source>
        <dbReference type="SAM" id="MobiDB-lite"/>
    </source>
</evidence>